<evidence type="ECO:0000313" key="6">
    <source>
        <dbReference type="EMBL" id="GMK46134.1"/>
    </source>
</evidence>
<dbReference type="PRINTS" id="PR00455">
    <property type="entry name" value="HTHTETR"/>
</dbReference>
<evidence type="ECO:0000259" key="5">
    <source>
        <dbReference type="PROSITE" id="PS50977"/>
    </source>
</evidence>
<sequence>MSPKISNDQKEQRRLQILEAAKHVFSLKGYGAATLKDIVIETGMSRGWIYLYFQTKEEIFEALMDHQDEEYDKKLEDALAMNPRIWPIINNQINQLKEELCLPENESLLPAFYEYFLTGWRDEEIRALLLQRYENGINRLSGLLQKGIDKGEFNPAKPVTDIARMISSYQEGIITLTVAVGAEMARTTVQLEEMSQYFYRLLNPSLDG</sequence>
<dbReference type="EMBL" id="BTCL01000010">
    <property type="protein sequence ID" value="GMK46134.1"/>
    <property type="molecule type" value="Genomic_DNA"/>
</dbReference>
<evidence type="ECO:0000256" key="1">
    <source>
        <dbReference type="ARBA" id="ARBA00023015"/>
    </source>
</evidence>
<dbReference type="Gene3D" id="1.10.357.10">
    <property type="entry name" value="Tetracycline Repressor, domain 2"/>
    <property type="match status" value="1"/>
</dbReference>
<dbReference type="InterPro" id="IPR036271">
    <property type="entry name" value="Tet_transcr_reg_TetR-rel_C_sf"/>
</dbReference>
<feature type="DNA-binding region" description="H-T-H motif" evidence="4">
    <location>
        <begin position="34"/>
        <end position="53"/>
    </location>
</feature>
<evidence type="ECO:0000256" key="4">
    <source>
        <dbReference type="PROSITE-ProRule" id="PRU00335"/>
    </source>
</evidence>
<keyword evidence="1" id="KW-0805">Transcription regulation</keyword>
<dbReference type="Pfam" id="PF00440">
    <property type="entry name" value="TetR_N"/>
    <property type="match status" value="1"/>
</dbReference>
<evidence type="ECO:0000313" key="7">
    <source>
        <dbReference type="Proteomes" id="UP001285921"/>
    </source>
</evidence>
<keyword evidence="2 4" id="KW-0238">DNA-binding</keyword>
<evidence type="ECO:0000256" key="3">
    <source>
        <dbReference type="ARBA" id="ARBA00023163"/>
    </source>
</evidence>
<evidence type="ECO:0000256" key="2">
    <source>
        <dbReference type="ARBA" id="ARBA00023125"/>
    </source>
</evidence>
<dbReference type="RefSeq" id="WP_317980588.1">
    <property type="nucleotide sequence ID" value="NZ_BTCL01000010.1"/>
</dbReference>
<dbReference type="SUPFAM" id="SSF46689">
    <property type="entry name" value="Homeodomain-like"/>
    <property type="match status" value="1"/>
</dbReference>
<dbReference type="Pfam" id="PF17922">
    <property type="entry name" value="TetR_C_17"/>
    <property type="match status" value="1"/>
</dbReference>
<dbReference type="PANTHER" id="PTHR47506:SF1">
    <property type="entry name" value="HTH-TYPE TRANSCRIPTIONAL REGULATOR YJDC"/>
    <property type="match status" value="1"/>
</dbReference>
<organism evidence="6 7">
    <name type="scientific">Paenibacillus glycanilyticus</name>
    <dbReference type="NCBI Taxonomy" id="126569"/>
    <lineage>
        <taxon>Bacteria</taxon>
        <taxon>Bacillati</taxon>
        <taxon>Bacillota</taxon>
        <taxon>Bacilli</taxon>
        <taxon>Bacillales</taxon>
        <taxon>Paenibacillaceae</taxon>
        <taxon>Paenibacillus</taxon>
    </lineage>
</organism>
<proteinExistence type="predicted"/>
<feature type="domain" description="HTH tetR-type" evidence="5">
    <location>
        <begin position="11"/>
        <end position="71"/>
    </location>
</feature>
<dbReference type="SUPFAM" id="SSF48498">
    <property type="entry name" value="Tetracyclin repressor-like, C-terminal domain"/>
    <property type="match status" value="1"/>
</dbReference>
<keyword evidence="3" id="KW-0804">Transcription</keyword>
<dbReference type="InterPro" id="IPR041612">
    <property type="entry name" value="YfiR_C"/>
</dbReference>
<dbReference type="Gene3D" id="1.10.10.60">
    <property type="entry name" value="Homeodomain-like"/>
    <property type="match status" value="1"/>
</dbReference>
<dbReference type="Proteomes" id="UP001285921">
    <property type="component" value="Unassembled WGS sequence"/>
</dbReference>
<dbReference type="InterPro" id="IPR009057">
    <property type="entry name" value="Homeodomain-like_sf"/>
</dbReference>
<protein>
    <submittedName>
        <fullName evidence="6">HTH-type transcriptional regulator YfiR</fullName>
    </submittedName>
</protein>
<name>A0ABQ6NMY1_9BACL</name>
<comment type="caution">
    <text evidence="6">The sequence shown here is derived from an EMBL/GenBank/DDBJ whole genome shotgun (WGS) entry which is preliminary data.</text>
</comment>
<accession>A0ABQ6NMY1</accession>
<dbReference type="PROSITE" id="PS50977">
    <property type="entry name" value="HTH_TETR_2"/>
    <property type="match status" value="1"/>
</dbReference>
<dbReference type="PANTHER" id="PTHR47506">
    <property type="entry name" value="TRANSCRIPTIONAL REGULATORY PROTEIN"/>
    <property type="match status" value="1"/>
</dbReference>
<reference evidence="6 7" key="1">
    <citation type="submission" date="2023-05" db="EMBL/GenBank/DDBJ databases">
        <title>Draft genome of Paenibacillus sp. CCS26.</title>
        <authorList>
            <person name="Akita H."/>
            <person name="Shinto Y."/>
            <person name="Kimura Z."/>
        </authorList>
    </citation>
    <scope>NUCLEOTIDE SEQUENCE [LARGE SCALE GENOMIC DNA]</scope>
    <source>
        <strain evidence="6 7">CCS26</strain>
    </source>
</reference>
<dbReference type="InterPro" id="IPR001647">
    <property type="entry name" value="HTH_TetR"/>
</dbReference>
<keyword evidence="7" id="KW-1185">Reference proteome</keyword>
<gene>
    <name evidence="6" type="primary">yfiR</name>
    <name evidence="6" type="ORF">PghCCS26_32620</name>
</gene>